<evidence type="ECO:0000256" key="2">
    <source>
        <dbReference type="ARBA" id="ARBA00022630"/>
    </source>
</evidence>
<dbReference type="PRINTS" id="PR00420">
    <property type="entry name" value="RNGMNOXGNASE"/>
</dbReference>
<dbReference type="OrthoDB" id="3419705at2"/>
<dbReference type="InterPro" id="IPR050641">
    <property type="entry name" value="RIFMO-like"/>
</dbReference>
<evidence type="ECO:0000259" key="5">
    <source>
        <dbReference type="Pfam" id="PF03364"/>
    </source>
</evidence>
<dbReference type="Gene3D" id="3.30.530.20">
    <property type="match status" value="2"/>
</dbReference>
<dbReference type="Pfam" id="PF21274">
    <property type="entry name" value="Rng_hyd_C"/>
    <property type="match status" value="1"/>
</dbReference>
<dbReference type="Pfam" id="PF01494">
    <property type="entry name" value="FAD_binding_3"/>
    <property type="match status" value="1"/>
</dbReference>
<dbReference type="InterPro" id="IPR019587">
    <property type="entry name" value="Polyketide_cyclase/dehydratase"/>
</dbReference>
<dbReference type="Gene3D" id="3.40.30.120">
    <property type="match status" value="1"/>
</dbReference>
<dbReference type="Proteomes" id="UP000192674">
    <property type="component" value="Unassembled WGS sequence"/>
</dbReference>
<dbReference type="InterPro" id="IPR023393">
    <property type="entry name" value="START-like_dom_sf"/>
</dbReference>
<reference evidence="6 7" key="1">
    <citation type="submission" date="2017-04" db="EMBL/GenBank/DDBJ databases">
        <authorList>
            <person name="Afonso C.L."/>
            <person name="Miller P.J."/>
            <person name="Scott M.A."/>
            <person name="Spackman E."/>
            <person name="Goraichik I."/>
            <person name="Dimitrov K.M."/>
            <person name="Suarez D.L."/>
            <person name="Swayne D.E."/>
        </authorList>
    </citation>
    <scope>NUCLEOTIDE SEQUENCE [LARGE SCALE GENOMIC DNA]</scope>
    <source>
        <strain evidence="6 7">DSM 43828</strain>
    </source>
</reference>
<keyword evidence="2" id="KW-0285">Flavoprotein</keyword>
<dbReference type="EMBL" id="FWXV01000012">
    <property type="protein sequence ID" value="SMD25739.1"/>
    <property type="molecule type" value="Genomic_DNA"/>
</dbReference>
<dbReference type="InterPro" id="IPR036188">
    <property type="entry name" value="FAD/NAD-bd_sf"/>
</dbReference>
<accession>A0A1W2FUW4</accession>
<comment type="cofactor">
    <cofactor evidence="1">
        <name>FAD</name>
        <dbReference type="ChEBI" id="CHEBI:57692"/>
    </cofactor>
</comment>
<dbReference type="PANTHER" id="PTHR43004:SF19">
    <property type="entry name" value="BINDING MONOOXYGENASE, PUTATIVE (JCVI)-RELATED"/>
    <property type="match status" value="1"/>
</dbReference>
<name>A0A1W2FUW4_KIBAR</name>
<dbReference type="GO" id="GO:0071949">
    <property type="term" value="F:FAD binding"/>
    <property type="evidence" value="ECO:0007669"/>
    <property type="project" value="InterPro"/>
</dbReference>
<dbReference type="InterPro" id="IPR005031">
    <property type="entry name" value="COQ10_START"/>
</dbReference>
<evidence type="ECO:0000259" key="4">
    <source>
        <dbReference type="Pfam" id="PF01494"/>
    </source>
</evidence>
<evidence type="ECO:0000313" key="6">
    <source>
        <dbReference type="EMBL" id="SMD25739.1"/>
    </source>
</evidence>
<evidence type="ECO:0000313" key="7">
    <source>
        <dbReference type="Proteomes" id="UP000192674"/>
    </source>
</evidence>
<dbReference type="RefSeq" id="WP_084433596.1">
    <property type="nucleotide sequence ID" value="NZ_FWXV01000012.1"/>
</dbReference>
<dbReference type="GO" id="GO:0016709">
    <property type="term" value="F:oxidoreductase activity, acting on paired donors, with incorporation or reduction of molecular oxygen, NAD(P)H as one donor, and incorporation of one atom of oxygen"/>
    <property type="evidence" value="ECO:0007669"/>
    <property type="project" value="UniProtKB-ARBA"/>
</dbReference>
<dbReference type="Pfam" id="PF10604">
    <property type="entry name" value="Polyketide_cyc2"/>
    <property type="match status" value="1"/>
</dbReference>
<dbReference type="SUPFAM" id="SSF51905">
    <property type="entry name" value="FAD/NAD(P)-binding domain"/>
    <property type="match status" value="1"/>
</dbReference>
<organism evidence="6 7">
    <name type="scientific">Kibdelosporangium aridum</name>
    <dbReference type="NCBI Taxonomy" id="2030"/>
    <lineage>
        <taxon>Bacteria</taxon>
        <taxon>Bacillati</taxon>
        <taxon>Actinomycetota</taxon>
        <taxon>Actinomycetes</taxon>
        <taxon>Pseudonocardiales</taxon>
        <taxon>Pseudonocardiaceae</taxon>
        <taxon>Kibdelosporangium</taxon>
    </lineage>
</organism>
<feature type="domain" description="Coenzyme Q-binding protein COQ10 START" evidence="5">
    <location>
        <begin position="655"/>
        <end position="764"/>
    </location>
</feature>
<keyword evidence="7" id="KW-1185">Reference proteome</keyword>
<dbReference type="Gene3D" id="3.30.70.2450">
    <property type="match status" value="1"/>
</dbReference>
<dbReference type="Pfam" id="PF03364">
    <property type="entry name" value="Polyketide_cyc"/>
    <property type="match status" value="1"/>
</dbReference>
<dbReference type="SUPFAM" id="SSF55961">
    <property type="entry name" value="Bet v1-like"/>
    <property type="match status" value="2"/>
</dbReference>
<proteinExistence type="predicted"/>
<dbReference type="InterPro" id="IPR002938">
    <property type="entry name" value="FAD-bd"/>
</dbReference>
<sequence>MDTDVIVIGAGPTGLMLAAELRLGGANVTVFEKRAERSWESRGIGFTARATEIFHQRGLIDRLENTEIARQGHFGGIPIDYGILEGSHFGMRGVPQYKLEEMLEHWALELGVSLRRGHELTSLDDVGDGVSAIVQGPDGLSEYTAHYLVGCDGGASTVRKLAGFDFPGSDAMREMYLADVTGCDIKPRMIGELLPNGMVMSAPLEQGYFRIIVCENGVSPDKNRREVTFTDVADAWQRLTGDSIHGGSARWVSSFTDATRQVTEYRRGRVLIAGDAAHIHLPAGGQGLSIGVQDAVNLGWKLAATLKGWAPDDLLDTYHSERHPVGARVLRNTLAQGTLNLSGKSVEPLRTVMAEIFALPVAARHLSGMVSGFDIRYDMGEGHPLLGGRMADRELKLADGGTDQIARLLHGAKGVLITTSDEVSRLAAGWSDRVERVRVKSFPTGPEEGGTATESVLIRPDGYVAWAAPGAGDLTDALKRWFGAAKTSAVRVTEHTINVAAPAERVYALIADVSTWPTIFPPTVHAECVRRDGNAELIRLWATANGAAKSWTSRREHDPARMSVTFRQERSAHPVGGMGGEWIIEPISSSECRVRLLHDFFAATDDPADLEWISQAVDRNSMSELNALKTSMELTGPDQLITFDDTVTVEGRGKDVYDFLNEAQLWSQRLPHVARVSLQEETPGLQILEMDTSTKDGSVHTTRSVRVCQPDTTIVYKQIVLPALMTLHTGRWLIEERDGGGVSVTSRHTVKINTANIERVLGPDATVATAQDYVRKALSTNSMTTLRAAKAYAEGAGTRAAL</sequence>
<dbReference type="PANTHER" id="PTHR43004">
    <property type="entry name" value="TRK SYSTEM POTASSIUM UPTAKE PROTEIN"/>
    <property type="match status" value="1"/>
</dbReference>
<dbReference type="CDD" id="cd08861">
    <property type="entry name" value="OtcD1_ARO-CYC_like"/>
    <property type="match status" value="2"/>
</dbReference>
<feature type="domain" description="FAD-binding" evidence="4">
    <location>
        <begin position="2"/>
        <end position="333"/>
    </location>
</feature>
<evidence type="ECO:0000256" key="1">
    <source>
        <dbReference type="ARBA" id="ARBA00001974"/>
    </source>
</evidence>
<gene>
    <name evidence="6" type="ORF">SAMN05661093_09318</name>
</gene>
<keyword evidence="3" id="KW-0274">FAD</keyword>
<dbReference type="AlphaFoldDB" id="A0A1W2FUW4"/>
<protein>
    <submittedName>
        <fullName evidence="6">2-polyprenyl-6-methoxyphenol hydroxylase</fullName>
    </submittedName>
</protein>
<dbReference type="Gene3D" id="3.50.50.60">
    <property type="entry name" value="FAD/NAD(P)-binding domain"/>
    <property type="match status" value="1"/>
</dbReference>
<evidence type="ECO:0000256" key="3">
    <source>
        <dbReference type="ARBA" id="ARBA00022827"/>
    </source>
</evidence>